<reference evidence="1 2" key="1">
    <citation type="journal article" date="2013" name="PLoS Genet.">
        <title>Expanding the Marine Virosphere Using Metagenomics.</title>
        <authorList>
            <person name="Mizuno C.M."/>
            <person name="Rodriguez-Valera F."/>
            <person name="Kimes N.E."/>
            <person name="Ghai R."/>
        </authorList>
    </citation>
    <scope>NUCLEOTIDE SEQUENCE [LARGE SCALE GENOMIC DNA]</scope>
    <source>
        <strain evidence="1">UvMED-CGR-C79-MedDCM-OCT-S37-C6</strain>
    </source>
</reference>
<dbReference type="KEGG" id="vg:55412267"/>
<evidence type="ECO:0000313" key="2">
    <source>
        <dbReference type="Proteomes" id="UP000504913"/>
    </source>
</evidence>
<dbReference type="SUPFAM" id="SSF50249">
    <property type="entry name" value="Nucleic acid-binding proteins"/>
    <property type="match status" value="1"/>
</dbReference>
<dbReference type="EMBL" id="AP013546">
    <property type="protein sequence ID" value="BAQ94361.1"/>
    <property type="molecule type" value="Genomic_DNA"/>
</dbReference>
<evidence type="ECO:0000313" key="1">
    <source>
        <dbReference type="EMBL" id="BAQ94361.1"/>
    </source>
</evidence>
<dbReference type="GeneID" id="55412267"/>
<protein>
    <submittedName>
        <fullName evidence="1">Phage single-stranded DNA-binding protein</fullName>
    </submittedName>
</protein>
<dbReference type="InterPro" id="IPR012340">
    <property type="entry name" value="NA-bd_OB-fold"/>
</dbReference>
<dbReference type="GO" id="GO:0003677">
    <property type="term" value="F:DNA binding"/>
    <property type="evidence" value="ECO:0007669"/>
    <property type="project" value="UniProtKB-KW"/>
</dbReference>
<proteinExistence type="predicted"/>
<accession>A0A6S4P7V7</accession>
<dbReference type="Gene3D" id="2.40.50.140">
    <property type="entry name" value="Nucleic acid-binding proteins"/>
    <property type="match status" value="1"/>
</dbReference>
<keyword evidence="2" id="KW-1185">Reference proteome</keyword>
<name>A0A6S4P7V7_9CAUD</name>
<keyword evidence="1" id="KW-0238">DNA-binding</keyword>
<dbReference type="Proteomes" id="UP000504913">
    <property type="component" value="Segment"/>
</dbReference>
<dbReference type="RefSeq" id="YP_009777617.1">
    <property type="nucleotide sequence ID" value="NC_047700.1"/>
</dbReference>
<sequence length="195" mass="21840">MPQLLFTPLAECRWCKLLGEARENKFDPTKRPTWSVELVLQNSDPDHIAWIEKMEGKFTELHGESAKKSSNWIPVKPDKEKPRELSVARFNLTEFERKDGSKSEGPVVFDSNNNPWNPQKMIGNGSKIVIAFDIYAWKGSTGAGMTFQPRQVQVVEYLAYEADKSAAVSAFTPVPGGFVDSDNVFNEAPGLTTED</sequence>
<organism evidence="1 2">
    <name type="scientific">uncultured phage_MedDCM-OCT-S37-C6</name>
    <dbReference type="NCBI Taxonomy" id="2740804"/>
    <lineage>
        <taxon>Viruses</taxon>
        <taxon>Duplodnaviria</taxon>
        <taxon>Heunggongvirae</taxon>
        <taxon>Uroviricota</taxon>
        <taxon>Caudoviricetes</taxon>
        <taxon>Autographivirales</taxon>
        <taxon>Oinezvirus</taxon>
        <taxon>Oinezvirus S37C6</taxon>
    </lineage>
</organism>